<reference evidence="2" key="2">
    <citation type="submission" date="2022-01" db="EMBL/GenBank/DDBJ databases">
        <authorList>
            <person name="Yamashiro T."/>
            <person name="Shiraishi A."/>
            <person name="Satake H."/>
            <person name="Nakayama K."/>
        </authorList>
    </citation>
    <scope>NUCLEOTIDE SEQUENCE</scope>
</reference>
<name>A0ABQ4Z148_9ASTR</name>
<keyword evidence="3" id="KW-1185">Reference proteome</keyword>
<feature type="region of interest" description="Disordered" evidence="1">
    <location>
        <begin position="1"/>
        <end position="21"/>
    </location>
</feature>
<evidence type="ECO:0000313" key="3">
    <source>
        <dbReference type="Proteomes" id="UP001151760"/>
    </source>
</evidence>
<dbReference type="EMBL" id="BQNB010010932">
    <property type="protein sequence ID" value="GJS83859.1"/>
    <property type="molecule type" value="Genomic_DNA"/>
</dbReference>
<evidence type="ECO:0008006" key="4">
    <source>
        <dbReference type="Google" id="ProtNLM"/>
    </source>
</evidence>
<organism evidence="2 3">
    <name type="scientific">Tanacetum coccineum</name>
    <dbReference type="NCBI Taxonomy" id="301880"/>
    <lineage>
        <taxon>Eukaryota</taxon>
        <taxon>Viridiplantae</taxon>
        <taxon>Streptophyta</taxon>
        <taxon>Embryophyta</taxon>
        <taxon>Tracheophyta</taxon>
        <taxon>Spermatophyta</taxon>
        <taxon>Magnoliopsida</taxon>
        <taxon>eudicotyledons</taxon>
        <taxon>Gunneridae</taxon>
        <taxon>Pentapetalae</taxon>
        <taxon>asterids</taxon>
        <taxon>campanulids</taxon>
        <taxon>Asterales</taxon>
        <taxon>Asteraceae</taxon>
        <taxon>Asteroideae</taxon>
        <taxon>Anthemideae</taxon>
        <taxon>Anthemidinae</taxon>
        <taxon>Tanacetum</taxon>
    </lineage>
</organism>
<evidence type="ECO:0000313" key="2">
    <source>
        <dbReference type="EMBL" id="GJS83859.1"/>
    </source>
</evidence>
<protein>
    <recommendedName>
        <fullName evidence="4">Retrotransposon gag domain-containing protein</fullName>
    </recommendedName>
</protein>
<evidence type="ECO:0000256" key="1">
    <source>
        <dbReference type="SAM" id="MobiDB-lite"/>
    </source>
</evidence>
<sequence>MTETMEENMSKTRDDYGSGIARPKIDDKAHFELKGQFLKELRDNTFSDQVMLRFFLMSLTGAVSHWLRNKPTGSIKTWEDLKEVILFYNGLEVLTRQILDSKGVIPTKTVADEKMRMEQYLTHTDYALWEVIMNGDAPATIASASAGTEVGILGLSSIESFNGIQGIQRPYVNQSRPEGLDKTYDMRFQKLISQLEIHGEVISQEDANLKLLKKIP</sequence>
<comment type="caution">
    <text evidence="2">The sequence shown here is derived from an EMBL/GenBank/DDBJ whole genome shotgun (WGS) entry which is preliminary data.</text>
</comment>
<proteinExistence type="predicted"/>
<accession>A0ABQ4Z148</accession>
<dbReference type="Proteomes" id="UP001151760">
    <property type="component" value="Unassembled WGS sequence"/>
</dbReference>
<gene>
    <name evidence="2" type="ORF">Tco_0750400</name>
</gene>
<reference evidence="2" key="1">
    <citation type="journal article" date="2022" name="Int. J. Mol. Sci.">
        <title>Draft Genome of Tanacetum Coccineum: Genomic Comparison of Closely Related Tanacetum-Family Plants.</title>
        <authorList>
            <person name="Yamashiro T."/>
            <person name="Shiraishi A."/>
            <person name="Nakayama K."/>
            <person name="Satake H."/>
        </authorList>
    </citation>
    <scope>NUCLEOTIDE SEQUENCE</scope>
</reference>